<feature type="region of interest" description="Disordered" evidence="1">
    <location>
        <begin position="1"/>
        <end position="67"/>
    </location>
</feature>
<evidence type="ECO:0000256" key="1">
    <source>
        <dbReference type="SAM" id="MobiDB-lite"/>
    </source>
</evidence>
<reference evidence="3" key="2">
    <citation type="submission" date="2015-01" db="EMBL/GenBank/DDBJ databases">
        <title>Evolutionary Origins and Diversification of the Mycorrhizal Mutualists.</title>
        <authorList>
            <consortium name="DOE Joint Genome Institute"/>
            <consortium name="Mycorrhizal Genomics Consortium"/>
            <person name="Kohler A."/>
            <person name="Kuo A."/>
            <person name="Nagy L.G."/>
            <person name="Floudas D."/>
            <person name="Copeland A."/>
            <person name="Barry K.W."/>
            <person name="Cichocki N."/>
            <person name="Veneault-Fourrey C."/>
            <person name="LaButti K."/>
            <person name="Lindquist E.A."/>
            <person name="Lipzen A."/>
            <person name="Lundell T."/>
            <person name="Morin E."/>
            <person name="Murat C."/>
            <person name="Riley R."/>
            <person name="Ohm R."/>
            <person name="Sun H."/>
            <person name="Tunlid A."/>
            <person name="Henrissat B."/>
            <person name="Grigoriev I.V."/>
            <person name="Hibbett D.S."/>
            <person name="Martin F."/>
        </authorList>
    </citation>
    <scope>NUCLEOTIDE SEQUENCE [LARGE SCALE GENOMIC DNA]</scope>
    <source>
        <strain evidence="3">ATCC 200175</strain>
    </source>
</reference>
<name>A0A0C9TY93_PAXIN</name>
<reference evidence="2 3" key="1">
    <citation type="submission" date="2014-06" db="EMBL/GenBank/DDBJ databases">
        <authorList>
            <consortium name="DOE Joint Genome Institute"/>
            <person name="Kuo A."/>
            <person name="Kohler A."/>
            <person name="Nagy L.G."/>
            <person name="Floudas D."/>
            <person name="Copeland A."/>
            <person name="Barry K.W."/>
            <person name="Cichocki N."/>
            <person name="Veneault-Fourrey C."/>
            <person name="LaButti K."/>
            <person name="Lindquist E.A."/>
            <person name="Lipzen A."/>
            <person name="Lundell T."/>
            <person name="Morin E."/>
            <person name="Murat C."/>
            <person name="Sun H."/>
            <person name="Tunlid A."/>
            <person name="Henrissat B."/>
            <person name="Grigoriev I.V."/>
            <person name="Hibbett D.S."/>
            <person name="Martin F."/>
            <person name="Nordberg H.P."/>
            <person name="Cantor M.N."/>
            <person name="Hua S.X."/>
        </authorList>
    </citation>
    <scope>NUCLEOTIDE SEQUENCE [LARGE SCALE GENOMIC DNA]</scope>
    <source>
        <strain evidence="2 3">ATCC 200175</strain>
    </source>
</reference>
<protein>
    <submittedName>
        <fullName evidence="2">Uncharacterized protein</fullName>
    </submittedName>
</protein>
<feature type="compositionally biased region" description="Basic and acidic residues" evidence="1">
    <location>
        <begin position="1"/>
        <end position="21"/>
    </location>
</feature>
<sequence length="67" mass="7282">MIKHKELMRGDEQKLRAEARQVLENGGDGEKGGSKQLSSDSQDSETVNDAPGVDVEMGSMPEKLEHA</sequence>
<dbReference type="EMBL" id="KN819366">
    <property type="protein sequence ID" value="KIJ12236.1"/>
    <property type="molecule type" value="Genomic_DNA"/>
</dbReference>
<dbReference type="AlphaFoldDB" id="A0A0C9TY93"/>
<accession>A0A0C9TY93</accession>
<proteinExistence type="predicted"/>
<keyword evidence="3" id="KW-1185">Reference proteome</keyword>
<evidence type="ECO:0000313" key="2">
    <source>
        <dbReference type="EMBL" id="KIJ12236.1"/>
    </source>
</evidence>
<feature type="compositionally biased region" description="Polar residues" evidence="1">
    <location>
        <begin position="35"/>
        <end position="47"/>
    </location>
</feature>
<evidence type="ECO:0000313" key="3">
    <source>
        <dbReference type="Proteomes" id="UP000053647"/>
    </source>
</evidence>
<organism evidence="2 3">
    <name type="scientific">Paxillus involutus ATCC 200175</name>
    <dbReference type="NCBI Taxonomy" id="664439"/>
    <lineage>
        <taxon>Eukaryota</taxon>
        <taxon>Fungi</taxon>
        <taxon>Dikarya</taxon>
        <taxon>Basidiomycota</taxon>
        <taxon>Agaricomycotina</taxon>
        <taxon>Agaricomycetes</taxon>
        <taxon>Agaricomycetidae</taxon>
        <taxon>Boletales</taxon>
        <taxon>Paxilineae</taxon>
        <taxon>Paxillaceae</taxon>
        <taxon>Paxillus</taxon>
    </lineage>
</organism>
<dbReference type="HOGENOM" id="CLU_2813111_0_0_1"/>
<dbReference type="Proteomes" id="UP000053647">
    <property type="component" value="Unassembled WGS sequence"/>
</dbReference>
<gene>
    <name evidence="2" type="ORF">PAXINDRAFT_14861</name>
</gene>